<organism evidence="3 4">
    <name type="scientific">Bythopirellula polymerisocia</name>
    <dbReference type="NCBI Taxonomy" id="2528003"/>
    <lineage>
        <taxon>Bacteria</taxon>
        <taxon>Pseudomonadati</taxon>
        <taxon>Planctomycetota</taxon>
        <taxon>Planctomycetia</taxon>
        <taxon>Pirellulales</taxon>
        <taxon>Lacipirellulaceae</taxon>
        <taxon>Bythopirellula</taxon>
    </lineage>
</organism>
<sequence length="166" mass="18428">MLQTQSLGDSHSHASDSMTDPLIDKLQQTLHREMPISKAMGITVYDWDGERLSMQMPLEPNRNHQYSAFAGSLNALCTAVGWGTVVMLLESQGLTGNVVIRRGSIRYLRPVRTELFIAKGLPIAREALDYFYDLQQSKGKTKIDVSVAIADEEGTYVSFTGAYVVQ</sequence>
<proteinExistence type="predicted"/>
<gene>
    <name evidence="3" type="ORF">Pla144_01190</name>
</gene>
<feature type="region of interest" description="Disordered" evidence="1">
    <location>
        <begin position="1"/>
        <end position="20"/>
    </location>
</feature>
<evidence type="ECO:0000313" key="4">
    <source>
        <dbReference type="Proteomes" id="UP000318437"/>
    </source>
</evidence>
<name>A0A5C6CWJ1_9BACT</name>
<evidence type="ECO:0000313" key="3">
    <source>
        <dbReference type="EMBL" id="TWU29343.1"/>
    </source>
</evidence>
<keyword evidence="4" id="KW-1185">Reference proteome</keyword>
<evidence type="ECO:0000256" key="1">
    <source>
        <dbReference type="SAM" id="MobiDB-lite"/>
    </source>
</evidence>
<reference evidence="3 4" key="1">
    <citation type="submission" date="2019-02" db="EMBL/GenBank/DDBJ databases">
        <title>Deep-cultivation of Planctomycetes and their phenomic and genomic characterization uncovers novel biology.</title>
        <authorList>
            <person name="Wiegand S."/>
            <person name="Jogler M."/>
            <person name="Boedeker C."/>
            <person name="Pinto D."/>
            <person name="Vollmers J."/>
            <person name="Rivas-Marin E."/>
            <person name="Kohn T."/>
            <person name="Peeters S.H."/>
            <person name="Heuer A."/>
            <person name="Rast P."/>
            <person name="Oberbeckmann S."/>
            <person name="Bunk B."/>
            <person name="Jeske O."/>
            <person name="Meyerdierks A."/>
            <person name="Storesund J.E."/>
            <person name="Kallscheuer N."/>
            <person name="Luecker S."/>
            <person name="Lage O.M."/>
            <person name="Pohl T."/>
            <person name="Merkel B.J."/>
            <person name="Hornburger P."/>
            <person name="Mueller R.-W."/>
            <person name="Bruemmer F."/>
            <person name="Labrenz M."/>
            <person name="Spormann A.M."/>
            <person name="Op Den Camp H."/>
            <person name="Overmann J."/>
            <person name="Amann R."/>
            <person name="Jetten M.S.M."/>
            <person name="Mascher T."/>
            <person name="Medema M.H."/>
            <person name="Devos D.P."/>
            <person name="Kaster A.-K."/>
            <person name="Ovreas L."/>
            <person name="Rohde M."/>
            <person name="Galperin M.Y."/>
            <person name="Jogler C."/>
        </authorList>
    </citation>
    <scope>NUCLEOTIDE SEQUENCE [LARGE SCALE GENOMIC DNA]</scope>
    <source>
        <strain evidence="3 4">Pla144</strain>
    </source>
</reference>
<evidence type="ECO:0000259" key="2">
    <source>
        <dbReference type="Pfam" id="PF09500"/>
    </source>
</evidence>
<dbReference type="InterPro" id="IPR029069">
    <property type="entry name" value="HotDog_dom_sf"/>
</dbReference>
<dbReference type="Proteomes" id="UP000318437">
    <property type="component" value="Unassembled WGS sequence"/>
</dbReference>
<dbReference type="AlphaFoldDB" id="A0A5C6CWJ1"/>
<dbReference type="InterPro" id="IPR012660">
    <property type="entry name" value="YiiD_C"/>
</dbReference>
<protein>
    <submittedName>
        <fullName evidence="3">Putative thioesterase</fullName>
    </submittedName>
</protein>
<comment type="caution">
    <text evidence="3">The sequence shown here is derived from an EMBL/GenBank/DDBJ whole genome shotgun (WGS) entry which is preliminary data.</text>
</comment>
<dbReference type="OrthoDB" id="572024at2"/>
<dbReference type="NCBIfam" id="TIGR02447">
    <property type="entry name" value="yiiD_Cterm"/>
    <property type="match status" value="1"/>
</dbReference>
<dbReference type="Gene3D" id="3.10.129.10">
    <property type="entry name" value="Hotdog Thioesterase"/>
    <property type="match status" value="1"/>
</dbReference>
<accession>A0A5C6CWJ1</accession>
<dbReference type="SUPFAM" id="SSF54637">
    <property type="entry name" value="Thioesterase/thiol ester dehydrase-isomerase"/>
    <property type="match status" value="1"/>
</dbReference>
<dbReference type="Pfam" id="PF09500">
    <property type="entry name" value="YiiD_C"/>
    <property type="match status" value="1"/>
</dbReference>
<dbReference type="EMBL" id="SJPS01000001">
    <property type="protein sequence ID" value="TWU29343.1"/>
    <property type="molecule type" value="Genomic_DNA"/>
</dbReference>
<feature type="domain" description="Thioesterase putative" evidence="2">
    <location>
        <begin position="24"/>
        <end position="165"/>
    </location>
</feature>